<evidence type="ECO:0000313" key="4">
    <source>
        <dbReference type="Proteomes" id="UP001341840"/>
    </source>
</evidence>
<reference evidence="3 4" key="1">
    <citation type="journal article" date="2023" name="Plants (Basel)">
        <title>Bridging the Gap: Combining Genomics and Transcriptomics Approaches to Understand Stylosanthes scabra, an Orphan Legume from the Brazilian Caatinga.</title>
        <authorList>
            <person name="Ferreira-Neto J.R.C."/>
            <person name="da Silva M.D."/>
            <person name="Binneck E."/>
            <person name="de Melo N.F."/>
            <person name="da Silva R.H."/>
            <person name="de Melo A.L.T.M."/>
            <person name="Pandolfi V."/>
            <person name="Bustamante F.O."/>
            <person name="Brasileiro-Vidal A.C."/>
            <person name="Benko-Iseppon A.M."/>
        </authorList>
    </citation>
    <scope>NUCLEOTIDE SEQUENCE [LARGE SCALE GENOMIC DNA]</scope>
    <source>
        <tissue evidence="3">Leaves</tissue>
    </source>
</reference>
<evidence type="ECO:0000256" key="1">
    <source>
        <dbReference type="SAM" id="Coils"/>
    </source>
</evidence>
<name>A0ABU6TTK2_9FABA</name>
<protein>
    <submittedName>
        <fullName evidence="3">Uncharacterized protein</fullName>
    </submittedName>
</protein>
<dbReference type="Proteomes" id="UP001341840">
    <property type="component" value="Unassembled WGS sequence"/>
</dbReference>
<organism evidence="3 4">
    <name type="scientific">Stylosanthes scabra</name>
    <dbReference type="NCBI Taxonomy" id="79078"/>
    <lineage>
        <taxon>Eukaryota</taxon>
        <taxon>Viridiplantae</taxon>
        <taxon>Streptophyta</taxon>
        <taxon>Embryophyta</taxon>
        <taxon>Tracheophyta</taxon>
        <taxon>Spermatophyta</taxon>
        <taxon>Magnoliopsida</taxon>
        <taxon>eudicotyledons</taxon>
        <taxon>Gunneridae</taxon>
        <taxon>Pentapetalae</taxon>
        <taxon>rosids</taxon>
        <taxon>fabids</taxon>
        <taxon>Fabales</taxon>
        <taxon>Fabaceae</taxon>
        <taxon>Papilionoideae</taxon>
        <taxon>50 kb inversion clade</taxon>
        <taxon>dalbergioids sensu lato</taxon>
        <taxon>Dalbergieae</taxon>
        <taxon>Pterocarpus clade</taxon>
        <taxon>Stylosanthes</taxon>
    </lineage>
</organism>
<evidence type="ECO:0000256" key="2">
    <source>
        <dbReference type="SAM" id="MobiDB-lite"/>
    </source>
</evidence>
<gene>
    <name evidence="3" type="ORF">PIB30_085607</name>
</gene>
<dbReference type="EMBL" id="JASCZI010092055">
    <property type="protein sequence ID" value="MED6151765.1"/>
    <property type="molecule type" value="Genomic_DNA"/>
</dbReference>
<feature type="region of interest" description="Disordered" evidence="2">
    <location>
        <begin position="117"/>
        <end position="165"/>
    </location>
</feature>
<proteinExistence type="predicted"/>
<evidence type="ECO:0000313" key="3">
    <source>
        <dbReference type="EMBL" id="MED6151765.1"/>
    </source>
</evidence>
<keyword evidence="4" id="KW-1185">Reference proteome</keyword>
<accession>A0ABU6TTK2</accession>
<sequence>MIWVYKICIIGLEKELAATKDQVDALTAERDSALAAPLLTAKIDSLTEELRLAEGGCLSSLARMKEVEESAKVQAAELESCRSALEQQKKKVLHLNPAIDYSMITLDTPWDPKAKRVYNPKAETQEQSEPAAEDQPEPIAKEQPEALVEQQTEKTLAGEGGGCPT</sequence>
<feature type="coiled-coil region" evidence="1">
    <location>
        <begin position="9"/>
        <end position="36"/>
    </location>
</feature>
<keyword evidence="1" id="KW-0175">Coiled coil</keyword>
<comment type="caution">
    <text evidence="3">The sequence shown here is derived from an EMBL/GenBank/DDBJ whole genome shotgun (WGS) entry which is preliminary data.</text>
</comment>